<dbReference type="EC" id="1.1.1.234" evidence="4"/>
<organism evidence="10">
    <name type="scientific">Auxenochlorella protothecoides</name>
    <name type="common">Green microalga</name>
    <name type="synonym">Chlorella protothecoides</name>
    <dbReference type="NCBI Taxonomy" id="3075"/>
    <lineage>
        <taxon>Eukaryota</taxon>
        <taxon>Viridiplantae</taxon>
        <taxon>Chlorophyta</taxon>
        <taxon>core chlorophytes</taxon>
        <taxon>Trebouxiophyceae</taxon>
        <taxon>Chlorellales</taxon>
        <taxon>Chlorellaceae</taxon>
        <taxon>Auxenochlorella</taxon>
    </lineage>
</organism>
<reference evidence="10" key="1">
    <citation type="submission" date="2015-08" db="EMBL/GenBank/DDBJ databases">
        <authorList>
            <person name="Babu N.S."/>
            <person name="Beckwith C.J."/>
            <person name="Beseler K.G."/>
            <person name="Brison A."/>
            <person name="Carone J.V."/>
            <person name="Caskin T.P."/>
            <person name="Diamond M."/>
            <person name="Durham M.E."/>
            <person name="Foxe J.M."/>
            <person name="Go M."/>
            <person name="Henderson B.A."/>
            <person name="Jones I.B."/>
            <person name="McGettigan J.A."/>
            <person name="Micheletti S.J."/>
            <person name="Nasrallah M.E."/>
            <person name="Ortiz D."/>
            <person name="Piller C.R."/>
            <person name="Privatt S.R."/>
            <person name="Schneider S.L."/>
            <person name="Sharp S."/>
            <person name="Smith T.C."/>
            <person name="Stanton J.D."/>
            <person name="Ullery H.E."/>
            <person name="Wilson R.J."/>
            <person name="Serrano M.G."/>
            <person name="Buck G."/>
            <person name="Lee V."/>
            <person name="Wang Y."/>
            <person name="Carvalho R."/>
            <person name="Voegtly L."/>
            <person name="Shi R."/>
            <person name="Duckworth R."/>
            <person name="Johnson A."/>
            <person name="Loviza R."/>
            <person name="Walstead R."/>
            <person name="Shah Z."/>
            <person name="Kiflezghi M."/>
            <person name="Wade K."/>
            <person name="Ball S.L."/>
            <person name="Bradley K.W."/>
            <person name="Asai D.J."/>
            <person name="Bowman C.A."/>
            <person name="Russell D.A."/>
            <person name="Pope W.H."/>
            <person name="Jacobs-Sera D."/>
            <person name="Hendrix R.W."/>
            <person name="Hatfull G.F."/>
        </authorList>
    </citation>
    <scope>NUCLEOTIDE SEQUENCE</scope>
</reference>
<evidence type="ECO:0000256" key="7">
    <source>
        <dbReference type="ARBA" id="ARBA00048870"/>
    </source>
</evidence>
<evidence type="ECO:0000256" key="8">
    <source>
        <dbReference type="ARBA" id="ARBA00049132"/>
    </source>
</evidence>
<dbReference type="Gene3D" id="3.40.50.720">
    <property type="entry name" value="NAD(P)-binding Rossmann-like Domain"/>
    <property type="match status" value="1"/>
</dbReference>
<dbReference type="GO" id="GO:0045552">
    <property type="term" value="F:dihydroflavanol 4-reductase activity"/>
    <property type="evidence" value="ECO:0007669"/>
    <property type="project" value="UniProtKB-EC"/>
</dbReference>
<dbReference type="InterPro" id="IPR036291">
    <property type="entry name" value="NAD(P)-bd_dom_sf"/>
</dbReference>
<dbReference type="InterPro" id="IPR001509">
    <property type="entry name" value="Epimerase_deHydtase"/>
</dbReference>
<evidence type="ECO:0000256" key="2">
    <source>
        <dbReference type="ARBA" id="ARBA00023241"/>
    </source>
</evidence>
<dbReference type="SUPFAM" id="SSF51735">
    <property type="entry name" value="NAD(P)-binding Rossmann-fold domains"/>
    <property type="match status" value="1"/>
</dbReference>
<comment type="catalytic activity">
    <reaction evidence="8">
        <text>a (2R,3S,4S)-leucoanthocyanidin + NADP(+) = a (2R,3R)-dihydroflavonol + NADPH + H(+)</text>
        <dbReference type="Rhea" id="RHEA:54444"/>
        <dbReference type="ChEBI" id="CHEBI:15378"/>
        <dbReference type="ChEBI" id="CHEBI:57783"/>
        <dbReference type="ChEBI" id="CHEBI:58349"/>
        <dbReference type="ChEBI" id="CHEBI:138176"/>
        <dbReference type="ChEBI" id="CHEBI:138188"/>
        <dbReference type="EC" id="1.1.1.219"/>
    </reaction>
</comment>
<feature type="domain" description="NAD-dependent epimerase/dehydratase" evidence="9">
    <location>
        <begin position="55"/>
        <end position="295"/>
    </location>
</feature>
<dbReference type="InterPro" id="IPR050425">
    <property type="entry name" value="NAD(P)_dehydrat-like"/>
</dbReference>
<dbReference type="PANTHER" id="PTHR10366">
    <property type="entry name" value="NAD DEPENDENT EPIMERASE/DEHYDRATASE"/>
    <property type="match status" value="1"/>
</dbReference>
<evidence type="ECO:0000256" key="4">
    <source>
        <dbReference type="ARBA" id="ARBA00039055"/>
    </source>
</evidence>
<dbReference type="FunFam" id="3.40.50.720:FF:000085">
    <property type="entry name" value="Dihydroflavonol reductase"/>
    <property type="match status" value="1"/>
</dbReference>
<evidence type="ECO:0000256" key="5">
    <source>
        <dbReference type="ARBA" id="ARBA00039057"/>
    </source>
</evidence>
<dbReference type="EMBL" id="GDKF01002285">
    <property type="protein sequence ID" value="JAT76337.1"/>
    <property type="molecule type" value="Transcribed_RNA"/>
</dbReference>
<evidence type="ECO:0000256" key="1">
    <source>
        <dbReference type="ARBA" id="ARBA00023002"/>
    </source>
</evidence>
<dbReference type="GO" id="GO:0009813">
    <property type="term" value="P:flavonoid biosynthetic process"/>
    <property type="evidence" value="ECO:0007669"/>
    <property type="project" value="UniProtKB-KW"/>
</dbReference>
<dbReference type="EC" id="1.1.1.219" evidence="5"/>
<keyword evidence="1" id="KW-0560">Oxidoreductase</keyword>
<name>A0A1D2AAW2_AUXPR</name>
<dbReference type="GO" id="GO:0047890">
    <property type="term" value="F:flavanone 4-reductase activity"/>
    <property type="evidence" value="ECO:0007669"/>
    <property type="project" value="UniProtKB-EC"/>
</dbReference>
<evidence type="ECO:0000256" key="3">
    <source>
        <dbReference type="ARBA" id="ARBA00023445"/>
    </source>
</evidence>
<dbReference type="Pfam" id="PF01370">
    <property type="entry name" value="Epimerase"/>
    <property type="match status" value="1"/>
</dbReference>
<feature type="non-terminal residue" evidence="10">
    <location>
        <position position="1"/>
    </location>
</feature>
<protein>
    <recommendedName>
        <fullName evidence="6">Flavanone 4-reductase</fullName>
        <ecNumber evidence="5">1.1.1.219</ecNumber>
        <ecNumber evidence="4">1.1.1.234</ecNumber>
    </recommendedName>
</protein>
<dbReference type="PANTHER" id="PTHR10366:SF564">
    <property type="entry name" value="STEROL-4-ALPHA-CARBOXYLATE 3-DEHYDROGENASE, DECARBOXYLATING"/>
    <property type="match status" value="1"/>
</dbReference>
<proteinExistence type="inferred from homology"/>
<dbReference type="AlphaFoldDB" id="A0A1D2AAW2"/>
<evidence type="ECO:0000256" key="6">
    <source>
        <dbReference type="ARBA" id="ARBA00042087"/>
    </source>
</evidence>
<gene>
    <name evidence="10" type="ORF">g.38980</name>
</gene>
<evidence type="ECO:0000313" key="10">
    <source>
        <dbReference type="EMBL" id="JAT76337.1"/>
    </source>
</evidence>
<comment type="similarity">
    <text evidence="3">Belongs to the NAD(P)-dependent epimerase/dehydratase family. Dihydroflavonol-4-reductase subfamily.</text>
</comment>
<accession>A0A1D2AAW2</accession>
<comment type="catalytic activity">
    <reaction evidence="7">
        <text>(2S)-flavan-4-ol + NADP(+) = (2S)-flavanone + NADPH + H(+)</text>
        <dbReference type="Rhea" id="RHEA:11228"/>
        <dbReference type="ChEBI" id="CHEBI:15378"/>
        <dbReference type="ChEBI" id="CHEBI:15605"/>
        <dbReference type="ChEBI" id="CHEBI:15606"/>
        <dbReference type="ChEBI" id="CHEBI:57783"/>
        <dbReference type="ChEBI" id="CHEBI:58349"/>
        <dbReference type="EC" id="1.1.1.234"/>
    </reaction>
</comment>
<evidence type="ECO:0000259" key="9">
    <source>
        <dbReference type="Pfam" id="PF01370"/>
    </source>
</evidence>
<sequence length="370" mass="39324">RYPTDGRINIMQGVFLGHRISVRSISPCNRLRFSSPLISRARGARVTMSQAGHLALVTGGTGFVAGELVKQLLEKGYQVRTTVRPGTDASRLQPLKLLAQALPGSLEIVEADLLAEQAFHQAVAGAEVVFHVASPFFIEADDPQAALVEPALRGTASLFAAVAAQGKGAVRRVVLTSSCAAVKGMHPAPPKDGRRYTEADWNTTSTVEGGQAYWVGKTKAEELAWEQAKQHGIDLVTILPEFILGPVLSPHARGTSVGALQGWLHGASAPGTFTFADVRAVARAHVRAAEVPRAGGRRFIVAARQATTGRQISAILREHFPHLPIKDGEDGEPPEFGVDASAAAELLSVHSVPVEETLVDMARTLLAFGL</sequence>
<keyword evidence="2" id="KW-0284">Flavonoid biosynthesis</keyword>